<dbReference type="Proteomes" id="UP001054837">
    <property type="component" value="Unassembled WGS sequence"/>
</dbReference>
<dbReference type="AlphaFoldDB" id="A0AAV4VAH6"/>
<dbReference type="EMBL" id="BPLQ01012712">
    <property type="protein sequence ID" value="GIY67247.1"/>
    <property type="molecule type" value="Genomic_DNA"/>
</dbReference>
<evidence type="ECO:0000313" key="1">
    <source>
        <dbReference type="EMBL" id="GIY67247.1"/>
    </source>
</evidence>
<reference evidence="1 2" key="1">
    <citation type="submission" date="2021-06" db="EMBL/GenBank/DDBJ databases">
        <title>Caerostris darwini draft genome.</title>
        <authorList>
            <person name="Kono N."/>
            <person name="Arakawa K."/>
        </authorList>
    </citation>
    <scope>NUCLEOTIDE SEQUENCE [LARGE SCALE GENOMIC DNA]</scope>
</reference>
<sequence>MIPVNYTLNLTVIENRRRSSIIVFQVFPKKYCLRKELFLEKHKHIFFDPFPQQVSFVCFIHYSALPSAIIVCWQTNYTRENFSSFACHSNLCRLRTIVKPPLFVSGSELPLRGFLPPPSHLQNEVLSFCSETSS</sequence>
<name>A0AAV4VAH6_9ARAC</name>
<protein>
    <submittedName>
        <fullName evidence="1">Uncharacterized protein</fullName>
    </submittedName>
</protein>
<accession>A0AAV4VAH6</accession>
<gene>
    <name evidence="1" type="ORF">CDAR_119121</name>
</gene>
<evidence type="ECO:0000313" key="2">
    <source>
        <dbReference type="Proteomes" id="UP001054837"/>
    </source>
</evidence>
<keyword evidence="2" id="KW-1185">Reference proteome</keyword>
<organism evidence="1 2">
    <name type="scientific">Caerostris darwini</name>
    <dbReference type="NCBI Taxonomy" id="1538125"/>
    <lineage>
        <taxon>Eukaryota</taxon>
        <taxon>Metazoa</taxon>
        <taxon>Ecdysozoa</taxon>
        <taxon>Arthropoda</taxon>
        <taxon>Chelicerata</taxon>
        <taxon>Arachnida</taxon>
        <taxon>Araneae</taxon>
        <taxon>Araneomorphae</taxon>
        <taxon>Entelegynae</taxon>
        <taxon>Araneoidea</taxon>
        <taxon>Araneidae</taxon>
        <taxon>Caerostris</taxon>
    </lineage>
</organism>
<comment type="caution">
    <text evidence="1">The sequence shown here is derived from an EMBL/GenBank/DDBJ whole genome shotgun (WGS) entry which is preliminary data.</text>
</comment>
<proteinExistence type="predicted"/>